<feature type="binding site" evidence="7">
    <location>
        <position position="792"/>
    </location>
    <ligand>
        <name>Ca(2+)</name>
        <dbReference type="ChEBI" id="CHEBI:29108"/>
    </ligand>
</feature>
<feature type="region of interest" description="Disordered" evidence="10">
    <location>
        <begin position="36"/>
        <end position="135"/>
    </location>
</feature>
<feature type="compositionally biased region" description="Polar residues" evidence="10">
    <location>
        <begin position="80"/>
        <end position="102"/>
    </location>
</feature>
<organism evidence="12 13">
    <name type="scientific">Tuber aestivum</name>
    <name type="common">summer truffle</name>
    <dbReference type="NCBI Taxonomy" id="59557"/>
    <lineage>
        <taxon>Eukaryota</taxon>
        <taxon>Fungi</taxon>
        <taxon>Dikarya</taxon>
        <taxon>Ascomycota</taxon>
        <taxon>Pezizomycotina</taxon>
        <taxon>Pezizomycetes</taxon>
        <taxon>Pezizales</taxon>
        <taxon>Tuberaceae</taxon>
        <taxon>Tuber</taxon>
    </lineage>
</organism>
<evidence type="ECO:0000256" key="3">
    <source>
        <dbReference type="ARBA" id="ARBA00007658"/>
    </source>
</evidence>
<keyword evidence="13" id="KW-1185">Reference proteome</keyword>
<evidence type="ECO:0000256" key="5">
    <source>
        <dbReference type="ARBA" id="ARBA00023157"/>
    </source>
</evidence>
<sequence length="805" mass="89152">MAGIVRFRRYRPLLLLAVITVVVFIHFTSFKDTSASFSVDPLKPHPETTLDQKPVGEQKPKPPPVVPTPPIEKPSPKPHTQATASSKDLKPSKSSVNASVPSKHTVKEFAAPTIPSVKHHDHSTETAKAIPATEDDRWVKSPEHFPVPSESIIPLPTPQTGRIPQIQASFGTESETKRRVRIERLEAVKDAFKRSWSGYKEYAWGHDELMPVSKYFKDPFGGWGATLVDSLDTLWIMGMEDEFIEAVDEVANIDFTTTSMASIPVFETVIRYLGGLIAAYDVSGAKHQSLLTKAIELGDMIYGAFDTPNRMPVLHWGFRPRQTAVEVRADIRSVSAELGSLTVEFTRLAQITGNSTYYDAVQRITNALEESQNESNLPGMWPMIIDASGCKVVRPSPQQRSVAPAAPLLKDGTHAVNKPGGEKTGGVSVVGKEREKRAERDTRTATAKGGQTGAKAPEALATCLPQGLTNPSYQREEKFTLGGMADSLYEYLIKEYILLGGKNQYKRMYEAVVEVAKEYLFYRPYAAGDPDILLTGNVLVSPGVEPRFDGDTGHLSCFVGGMLALGARALDRDDDLKLAAKITDGCVWAYGAFPTGIMPEWFRVAPCNKTATECRFDTELYHDMLVPDYLRPTKLSTVEPHQHPKRAPTEAPKSVSEIAHNIISAEGLPSGFTMIGDRRYILRPEAIESVFIMYRVSADSKWQDKGWKMFESIVNATQTEVAYSAIADVTRARGDPQFLQLDSQESFFNAETLKLTPVHKILTATILTHLRYFYLLFSDPGLISLDEYVFNTEAHPLAQPKKKST</sequence>
<feature type="active site" evidence="6">
    <location>
        <position position="685"/>
    </location>
</feature>
<dbReference type="Pfam" id="PF01532">
    <property type="entry name" value="Glyco_hydro_47"/>
    <property type="match status" value="2"/>
</dbReference>
<feature type="compositionally biased region" description="Basic and acidic residues" evidence="10">
    <location>
        <begin position="42"/>
        <end position="60"/>
    </location>
</feature>
<dbReference type="EMBL" id="LN891140">
    <property type="protein sequence ID" value="CUS08298.1"/>
    <property type="molecule type" value="Genomic_DNA"/>
</dbReference>
<dbReference type="PANTHER" id="PTHR11742:SF103">
    <property type="entry name" value="ENDOPLASMIC RETICULUM MANNOSIDASE MNL2-RELATED"/>
    <property type="match status" value="1"/>
</dbReference>
<dbReference type="EC" id="3.2.1.-" evidence="9"/>
<evidence type="ECO:0000256" key="6">
    <source>
        <dbReference type="PIRSR" id="PIRSR601382-1"/>
    </source>
</evidence>
<dbReference type="GO" id="GO:0005509">
    <property type="term" value="F:calcium ion binding"/>
    <property type="evidence" value="ECO:0007669"/>
    <property type="project" value="InterPro"/>
</dbReference>
<evidence type="ECO:0000256" key="9">
    <source>
        <dbReference type="RuleBase" id="RU361193"/>
    </source>
</evidence>
<feature type="compositionally biased region" description="Pro residues" evidence="10">
    <location>
        <begin position="61"/>
        <end position="73"/>
    </location>
</feature>
<dbReference type="GO" id="GO:0036503">
    <property type="term" value="P:ERAD pathway"/>
    <property type="evidence" value="ECO:0007669"/>
    <property type="project" value="UniProtKB-ARBA"/>
</dbReference>
<dbReference type="InterPro" id="IPR036026">
    <property type="entry name" value="Seven-hairpin_glycosidases"/>
</dbReference>
<name>A0A292PNW1_9PEZI</name>
<feature type="active site" evidence="6">
    <location>
        <position position="486"/>
    </location>
</feature>
<comment type="cofactor">
    <cofactor evidence="1 7">
        <name>Ca(2+)</name>
        <dbReference type="ChEBI" id="CHEBI:29108"/>
    </cofactor>
</comment>
<comment type="pathway">
    <text evidence="2">Protein modification; protein glycosylation.</text>
</comment>
<keyword evidence="7" id="KW-0106">Calcium</keyword>
<protein>
    <recommendedName>
        <fullName evidence="9">alpha-1,2-Mannosidase</fullName>
        <ecNumber evidence="9">3.2.1.-</ecNumber>
    </recommendedName>
</protein>
<dbReference type="InterPro" id="IPR050749">
    <property type="entry name" value="Glycosyl_Hydrolase_47"/>
</dbReference>
<dbReference type="Gene3D" id="1.50.10.10">
    <property type="match status" value="3"/>
</dbReference>
<evidence type="ECO:0000256" key="11">
    <source>
        <dbReference type="SAM" id="Phobius"/>
    </source>
</evidence>
<dbReference type="InterPro" id="IPR012341">
    <property type="entry name" value="6hp_glycosidase-like_sf"/>
</dbReference>
<dbReference type="GO" id="GO:0016020">
    <property type="term" value="C:membrane"/>
    <property type="evidence" value="ECO:0007669"/>
    <property type="project" value="InterPro"/>
</dbReference>
<evidence type="ECO:0000256" key="10">
    <source>
        <dbReference type="SAM" id="MobiDB-lite"/>
    </source>
</evidence>
<keyword evidence="11" id="KW-0812">Transmembrane</keyword>
<keyword evidence="11" id="KW-1133">Transmembrane helix</keyword>
<proteinExistence type="inferred from homology"/>
<dbReference type="AlphaFoldDB" id="A0A292PNW1"/>
<dbReference type="GO" id="GO:0005975">
    <property type="term" value="P:carbohydrate metabolic process"/>
    <property type="evidence" value="ECO:0007669"/>
    <property type="project" value="InterPro"/>
</dbReference>
<feature type="region of interest" description="Disordered" evidence="10">
    <location>
        <begin position="411"/>
        <end position="454"/>
    </location>
</feature>
<evidence type="ECO:0000256" key="7">
    <source>
        <dbReference type="PIRSR" id="PIRSR601382-2"/>
    </source>
</evidence>
<evidence type="ECO:0000256" key="8">
    <source>
        <dbReference type="PIRSR" id="PIRSR601382-3"/>
    </source>
</evidence>
<feature type="active site" description="Proton donor" evidence="6">
    <location>
        <position position="267"/>
    </location>
</feature>
<keyword evidence="4 9" id="KW-0378">Hydrolase</keyword>
<reference evidence="12" key="1">
    <citation type="submission" date="2015-10" db="EMBL/GenBank/DDBJ databases">
        <authorList>
            <person name="Regsiter A."/>
            <person name="william w."/>
        </authorList>
    </citation>
    <scope>NUCLEOTIDE SEQUENCE</scope>
    <source>
        <strain evidence="12">Montdore</strain>
    </source>
</reference>
<gene>
    <name evidence="12" type="ORF">GSTUAT00007609001</name>
</gene>
<comment type="similarity">
    <text evidence="3 9">Belongs to the glycosyl hydrolase 47 family.</text>
</comment>
<keyword evidence="5 8" id="KW-1015">Disulfide bond</keyword>
<dbReference type="PRINTS" id="PR00747">
    <property type="entry name" value="GLYHDRLASE47"/>
</dbReference>
<evidence type="ECO:0000256" key="4">
    <source>
        <dbReference type="ARBA" id="ARBA00022801"/>
    </source>
</evidence>
<dbReference type="GO" id="GO:0005783">
    <property type="term" value="C:endoplasmic reticulum"/>
    <property type="evidence" value="ECO:0007669"/>
    <property type="project" value="TreeGrafter"/>
</dbReference>
<keyword evidence="11" id="KW-0472">Membrane</keyword>
<feature type="transmembrane region" description="Helical" evidence="11">
    <location>
        <begin position="12"/>
        <end position="30"/>
    </location>
</feature>
<keyword evidence="9" id="KW-0326">Glycosidase</keyword>
<accession>A0A292PNW1</accession>
<evidence type="ECO:0000256" key="1">
    <source>
        <dbReference type="ARBA" id="ARBA00001913"/>
    </source>
</evidence>
<evidence type="ECO:0000313" key="12">
    <source>
        <dbReference type="EMBL" id="CUS08298.1"/>
    </source>
</evidence>
<dbReference type="SUPFAM" id="SSF48225">
    <property type="entry name" value="Seven-hairpin glycosidases"/>
    <property type="match status" value="1"/>
</dbReference>
<keyword evidence="7" id="KW-0479">Metal-binding</keyword>
<dbReference type="GO" id="GO:0004571">
    <property type="term" value="F:mannosyl-oligosaccharide 1,2-alpha-mannosidase activity"/>
    <property type="evidence" value="ECO:0007669"/>
    <property type="project" value="InterPro"/>
</dbReference>
<dbReference type="PANTHER" id="PTHR11742">
    <property type="entry name" value="MANNOSYL-OLIGOSACCHARIDE ALPHA-1,2-MANNOSIDASE-RELATED"/>
    <property type="match status" value="1"/>
</dbReference>
<feature type="compositionally biased region" description="Basic and acidic residues" evidence="10">
    <location>
        <begin position="431"/>
        <end position="443"/>
    </location>
</feature>
<dbReference type="Proteomes" id="UP001412239">
    <property type="component" value="Unassembled WGS sequence"/>
</dbReference>
<feature type="compositionally biased region" description="Low complexity" evidence="10">
    <location>
        <begin position="444"/>
        <end position="454"/>
    </location>
</feature>
<feature type="active site" description="Proton donor" evidence="6">
    <location>
        <position position="600"/>
    </location>
</feature>
<dbReference type="InterPro" id="IPR001382">
    <property type="entry name" value="Glyco_hydro_47"/>
</dbReference>
<evidence type="ECO:0000313" key="13">
    <source>
        <dbReference type="Proteomes" id="UP001412239"/>
    </source>
</evidence>
<dbReference type="UniPathway" id="UPA00378"/>
<evidence type="ECO:0000256" key="2">
    <source>
        <dbReference type="ARBA" id="ARBA00004922"/>
    </source>
</evidence>
<feature type="disulfide bond" evidence="8">
    <location>
        <begin position="557"/>
        <end position="586"/>
    </location>
</feature>